<evidence type="ECO:0000256" key="7">
    <source>
        <dbReference type="SAM" id="MobiDB-lite"/>
    </source>
</evidence>
<feature type="compositionally biased region" description="Basic residues" evidence="7">
    <location>
        <begin position="487"/>
        <end position="497"/>
    </location>
</feature>
<evidence type="ECO:0000256" key="3">
    <source>
        <dbReference type="ARBA" id="ARBA00022729"/>
    </source>
</evidence>
<comment type="similarity">
    <text evidence="2 6">Belongs to the glycosyl hydrolase 72 family.</text>
</comment>
<sequence length="584" mass="65186">MVDATKRHGQAMKLLEEAGVYVFTSVSSIFSSINRAEPYKSYNEPFIQEYFQTVDAMAQYPNTLGLLAGNGVINGPRNQRCAPVIKAVVRDLKRYMKIHHESTGQRILPIGYTAATVDLLDTTALDFLSQGDPASSIDFWTCNCYMWAGPSNYLISGYSQLVARLQSAALPIFMSEYGVNIQKPRKFEETAALYSPAMSQVFSGGCAYEFWEMANGYGLVELVNQEQARSTPAWAVEKSRERALARANDPRKTAEKRQTERGPLSIFHDFANYKANLDAARDIDRNWEGDIMESEAAARANVDLSQRQWPWEPENHFPDTVIDWTEIEERISGRGLFPTPRDGSPTPRSAKIVVEALTKNVKEDHIREIFGKYGTIKDLRMPMNPVFNVNRGTAYIMYEEIEDAERAIAKMHEAQLDGAKIQVSIVLPRRRFSQTPPPRRGGPPPRFQDDHNGHGGGGPPGAYRPPPMGGYGGGRGRGRSPSPRGGWRGRGRGRGRGGRGGGDFGYRPRSYSRSRSRSPRRSMSRSSYSQSPSRTPPRRRGGGGGYGRRDSPPRRGGRGGGGRRSPSYDSYDSPRSRSRSRERR</sequence>
<evidence type="ECO:0000313" key="9">
    <source>
        <dbReference type="EMBL" id="KAJ4406138.1"/>
    </source>
</evidence>
<dbReference type="EC" id="2.4.1.-" evidence="6"/>
<feature type="compositionally biased region" description="Pro residues" evidence="7">
    <location>
        <begin position="435"/>
        <end position="446"/>
    </location>
</feature>
<comment type="function">
    <text evidence="6">Splits internally a 1,3-beta-glucan molecule and transfers the newly generated reducing end (the donor) to the non-reducing end of another 1,3-beta-glucan molecule (the acceptor) forming a 1,3-beta linkage, resulting in the elongation of 1,3-beta-glucan chains in the cell wall.</text>
</comment>
<dbReference type="GO" id="GO:0003723">
    <property type="term" value="F:RNA binding"/>
    <property type="evidence" value="ECO:0007669"/>
    <property type="project" value="UniProtKB-UniRule"/>
</dbReference>
<dbReference type="SUPFAM" id="SSF51445">
    <property type="entry name" value="(Trans)glycosidases"/>
    <property type="match status" value="1"/>
</dbReference>
<dbReference type="Pfam" id="PF00076">
    <property type="entry name" value="RRM_1"/>
    <property type="match status" value="1"/>
</dbReference>
<keyword evidence="5" id="KW-0694">RNA-binding</keyword>
<dbReference type="InterPro" id="IPR034201">
    <property type="entry name" value="RNPS1_RRM"/>
</dbReference>
<keyword evidence="6" id="KW-0472">Membrane</keyword>
<dbReference type="OrthoDB" id="1055148at2759"/>
<dbReference type="AlphaFoldDB" id="A0A9W9D920"/>
<feature type="compositionally biased region" description="Low complexity" evidence="7">
    <location>
        <begin position="524"/>
        <end position="533"/>
    </location>
</feature>
<dbReference type="EMBL" id="JAPEVA010000029">
    <property type="protein sequence ID" value="KAJ4406138.1"/>
    <property type="molecule type" value="Genomic_DNA"/>
</dbReference>
<dbReference type="Gene3D" id="3.30.70.330">
    <property type="match status" value="1"/>
</dbReference>
<dbReference type="GO" id="GO:0005886">
    <property type="term" value="C:plasma membrane"/>
    <property type="evidence" value="ECO:0007669"/>
    <property type="project" value="UniProtKB-SubCell"/>
</dbReference>
<dbReference type="PANTHER" id="PTHR31468:SF4">
    <property type="entry name" value="1,3-BETA-GLUCANOSYLTRANSFERASE GAS3-RELATED"/>
    <property type="match status" value="1"/>
</dbReference>
<dbReference type="SUPFAM" id="SSF54928">
    <property type="entry name" value="RNA-binding domain, RBD"/>
    <property type="match status" value="1"/>
</dbReference>
<protein>
    <recommendedName>
        <fullName evidence="6">1,3-beta-glucanosyltransferase</fullName>
        <ecNumber evidence="6">2.4.1.-</ecNumber>
    </recommendedName>
</protein>
<accession>A0A9W9D920</accession>
<dbReference type="GO" id="GO:0042124">
    <property type="term" value="F:1,3-beta-glucanosyltransferase activity"/>
    <property type="evidence" value="ECO:0007669"/>
    <property type="project" value="TreeGrafter"/>
</dbReference>
<dbReference type="Proteomes" id="UP001140510">
    <property type="component" value="Unassembled WGS sequence"/>
</dbReference>
<dbReference type="InterPro" id="IPR004886">
    <property type="entry name" value="Glucanosyltransferase"/>
</dbReference>
<keyword evidence="10" id="KW-1185">Reference proteome</keyword>
<name>A0A9W9D920_9PLEO</name>
<reference evidence="9" key="1">
    <citation type="submission" date="2022-10" db="EMBL/GenBank/DDBJ databases">
        <title>Tapping the CABI collections for fungal endophytes: first genome assemblies for Collariella, Neodidymelliopsis, Ascochyta clinopodiicola, Didymella pomorum, Didymosphaeria variabile, Neocosmospora piperis and Neocucurbitaria cava.</title>
        <authorList>
            <person name="Hill R."/>
        </authorList>
    </citation>
    <scope>NUCLEOTIDE SEQUENCE</scope>
    <source>
        <strain evidence="9">IMI 355091</strain>
    </source>
</reference>
<keyword evidence="6" id="KW-0336">GPI-anchor</keyword>
<evidence type="ECO:0000313" key="10">
    <source>
        <dbReference type="Proteomes" id="UP001140510"/>
    </source>
</evidence>
<dbReference type="Gene3D" id="3.20.20.80">
    <property type="entry name" value="Glycosidases"/>
    <property type="match status" value="1"/>
</dbReference>
<dbReference type="InterPro" id="IPR017853">
    <property type="entry name" value="GH"/>
</dbReference>
<keyword evidence="6" id="KW-0449">Lipoprotein</keyword>
<evidence type="ECO:0000256" key="5">
    <source>
        <dbReference type="PROSITE-ProRule" id="PRU00176"/>
    </source>
</evidence>
<dbReference type="GO" id="GO:0031505">
    <property type="term" value="P:fungal-type cell wall organization"/>
    <property type="evidence" value="ECO:0007669"/>
    <property type="project" value="TreeGrafter"/>
</dbReference>
<feature type="domain" description="RRM" evidence="8">
    <location>
        <begin position="350"/>
        <end position="428"/>
    </location>
</feature>
<dbReference type="SMART" id="SM00360">
    <property type="entry name" value="RRM"/>
    <property type="match status" value="1"/>
</dbReference>
<dbReference type="InterPro" id="IPR035979">
    <property type="entry name" value="RBD_domain_sf"/>
</dbReference>
<comment type="subcellular location">
    <subcellularLocation>
        <location evidence="1 6">Cell membrane</location>
        <topology evidence="1 6">Lipid-anchor</topology>
        <topology evidence="1 6">GPI-anchor</topology>
    </subcellularLocation>
</comment>
<feature type="region of interest" description="Disordered" evidence="7">
    <location>
        <begin position="427"/>
        <end position="584"/>
    </location>
</feature>
<dbReference type="InterPro" id="IPR000504">
    <property type="entry name" value="RRM_dom"/>
</dbReference>
<evidence type="ECO:0000259" key="8">
    <source>
        <dbReference type="PROSITE" id="PS50102"/>
    </source>
</evidence>
<feature type="compositionally biased region" description="Basic residues" evidence="7">
    <location>
        <begin position="510"/>
        <end position="523"/>
    </location>
</feature>
<organism evidence="9 10">
    <name type="scientific">Didymella pomorum</name>
    <dbReference type="NCBI Taxonomy" id="749634"/>
    <lineage>
        <taxon>Eukaryota</taxon>
        <taxon>Fungi</taxon>
        <taxon>Dikarya</taxon>
        <taxon>Ascomycota</taxon>
        <taxon>Pezizomycotina</taxon>
        <taxon>Dothideomycetes</taxon>
        <taxon>Pleosporomycetidae</taxon>
        <taxon>Pleosporales</taxon>
        <taxon>Pleosporineae</taxon>
        <taxon>Didymellaceae</taxon>
        <taxon>Didymella</taxon>
    </lineage>
</organism>
<keyword evidence="4" id="KW-0325">Glycoprotein</keyword>
<dbReference type="PANTHER" id="PTHR31468">
    <property type="entry name" value="1,3-BETA-GLUCANOSYLTRANSFERASE GAS1"/>
    <property type="match status" value="1"/>
</dbReference>
<evidence type="ECO:0000256" key="4">
    <source>
        <dbReference type="ARBA" id="ARBA00023180"/>
    </source>
</evidence>
<evidence type="ECO:0000256" key="1">
    <source>
        <dbReference type="ARBA" id="ARBA00004609"/>
    </source>
</evidence>
<evidence type="ECO:0000256" key="2">
    <source>
        <dbReference type="ARBA" id="ARBA00007528"/>
    </source>
</evidence>
<feature type="compositionally biased region" description="Low complexity" evidence="7">
    <location>
        <begin position="564"/>
        <end position="573"/>
    </location>
</feature>
<gene>
    <name evidence="9" type="ORF">N0V91_004810</name>
</gene>
<proteinExistence type="inferred from homology"/>
<comment type="caution">
    <text evidence="9">The sequence shown here is derived from an EMBL/GenBank/DDBJ whole genome shotgun (WGS) entry which is preliminary data.</text>
</comment>
<dbReference type="InterPro" id="IPR012677">
    <property type="entry name" value="Nucleotide-bd_a/b_plait_sf"/>
</dbReference>
<dbReference type="GO" id="GO:0071970">
    <property type="term" value="P:fungal-type cell wall (1-&gt;3)-beta-D-glucan biosynthetic process"/>
    <property type="evidence" value="ECO:0007669"/>
    <property type="project" value="TreeGrafter"/>
</dbReference>
<dbReference type="PROSITE" id="PS50102">
    <property type="entry name" value="RRM"/>
    <property type="match status" value="1"/>
</dbReference>
<evidence type="ECO:0000256" key="6">
    <source>
        <dbReference type="RuleBase" id="RU361209"/>
    </source>
</evidence>
<dbReference type="CDD" id="cd12365">
    <property type="entry name" value="RRM_RNPS1"/>
    <property type="match status" value="1"/>
</dbReference>
<keyword evidence="6" id="KW-0808">Transferase</keyword>
<dbReference type="GO" id="GO:0098552">
    <property type="term" value="C:side of membrane"/>
    <property type="evidence" value="ECO:0007669"/>
    <property type="project" value="UniProtKB-KW"/>
</dbReference>
<dbReference type="Pfam" id="PF03198">
    <property type="entry name" value="Glyco_hydro_72"/>
    <property type="match status" value="1"/>
</dbReference>
<keyword evidence="3" id="KW-0732">Signal</keyword>